<dbReference type="InterPro" id="IPR003694">
    <property type="entry name" value="NAD_synthase"/>
</dbReference>
<dbReference type="GO" id="GO:0005737">
    <property type="term" value="C:cytoplasm"/>
    <property type="evidence" value="ECO:0007669"/>
    <property type="project" value="InterPro"/>
</dbReference>
<accession>A0A1W1EBI3</accession>
<dbReference type="NCBIfam" id="TIGR00552">
    <property type="entry name" value="nadE"/>
    <property type="match status" value="1"/>
</dbReference>
<dbReference type="InterPro" id="IPR041856">
    <property type="entry name" value="NAD+_synth_C"/>
</dbReference>
<proteinExistence type="inferred from homology"/>
<dbReference type="NCBIfam" id="NF002730">
    <property type="entry name" value="PRK02628.1"/>
    <property type="match status" value="1"/>
</dbReference>
<reference evidence="9" key="1">
    <citation type="submission" date="2016-10" db="EMBL/GenBank/DDBJ databases">
        <authorList>
            <person name="de Groot N.N."/>
        </authorList>
    </citation>
    <scope>NUCLEOTIDE SEQUENCE</scope>
</reference>
<gene>
    <name evidence="9" type="ORF">MNB_SV-5-1707</name>
</gene>
<keyword evidence="9" id="KW-0315">Glutamine amidotransferase</keyword>
<keyword evidence="6" id="KW-0067">ATP-binding</keyword>
<evidence type="ECO:0000256" key="3">
    <source>
        <dbReference type="ARBA" id="ARBA00012743"/>
    </source>
</evidence>
<evidence type="ECO:0000256" key="4">
    <source>
        <dbReference type="ARBA" id="ARBA00022598"/>
    </source>
</evidence>
<keyword evidence="9" id="KW-0808">Transferase</keyword>
<dbReference type="HAMAP" id="MF_02090">
    <property type="entry name" value="NadE_glutamine_dep"/>
    <property type="match status" value="1"/>
</dbReference>
<dbReference type="Gene3D" id="1.10.10.1140">
    <property type="entry name" value="Glutamine-dependent NAD+ synthetase, C-terminal domain"/>
    <property type="match status" value="1"/>
</dbReference>
<dbReference type="Pfam" id="PF00795">
    <property type="entry name" value="CN_hydrolase"/>
    <property type="match status" value="1"/>
</dbReference>
<keyword evidence="7" id="KW-0520">NAD</keyword>
<dbReference type="AlphaFoldDB" id="A0A1W1EBI3"/>
<dbReference type="InterPro" id="IPR022310">
    <property type="entry name" value="NAD/GMP_synthase"/>
</dbReference>
<dbReference type="EC" id="6.3.5.1" evidence="3"/>
<dbReference type="CDD" id="cd07570">
    <property type="entry name" value="GAT_Gln-NAD-synth"/>
    <property type="match status" value="1"/>
</dbReference>
<dbReference type="InterPro" id="IPR014445">
    <property type="entry name" value="Gln-dep_NAD_synthase"/>
</dbReference>
<sequence>MYGYYRVAAAVNKTIVANPEKNAEEILTLIKEAHSKEVSVVVFPELTLTGYTASDLLLNQTLLSTQNKSLKYILNSIKNINTIAIIGIAVLEADRLYNCAVVIQSGNILGIVPKSYLPNKKEFYEKRQFVSGRDIVKSSVEILDIEVPFGVDLLFTDKRDMTFGIEICEDLWAVIPPSLHMANNGANLLFNLSASNELIGKHEYREELVRTQSARCMSAYVYTSAGVGESTTDTVYGGHAIIASYGSTIVQNERFSLESSLITSDIDLEKLKWLRLNESSYSDGRRKKTRTIKIAEIPSIEKLDTYITPSPFVPSAYADKQHRCSEIVNIQAHGLIKRMSHAHIKKAIIGISGGLDSTLALLSTHKAFEIMNWDIKNIIAVTMPGFGTTSRTKSNAVKLCEALGVTLKTVDITDISLKEFEAIEHDKNEHSVTYENVQARARTSILMNMANKEGALVVGTGDLSEIALGWSTYNGDHMSMYALNSSIPKTLIKYVIEYYKSNEKIKDIIDDILNTPISPELLPHKDDEIVQETEEIVGPYELHDFFLYHFIKYGAKPSKILYLATIAFDTKYDESTISKWLKLFLKRFFTQQFKRSCMPDGPKIGTISLSPRADWKMPSDADFDIWLKELDRNKTY</sequence>
<dbReference type="GO" id="GO:0005524">
    <property type="term" value="F:ATP binding"/>
    <property type="evidence" value="ECO:0007669"/>
    <property type="project" value="UniProtKB-KW"/>
</dbReference>
<dbReference type="GO" id="GO:0003952">
    <property type="term" value="F:NAD+ synthase (glutamine-hydrolyzing) activity"/>
    <property type="evidence" value="ECO:0007669"/>
    <property type="project" value="UniProtKB-EC"/>
</dbReference>
<dbReference type="Pfam" id="PF02540">
    <property type="entry name" value="NAD_synthase"/>
    <property type="match status" value="1"/>
</dbReference>
<dbReference type="PANTHER" id="PTHR23090:SF9">
    <property type="entry name" value="GLUTAMINE-DEPENDENT NAD(+) SYNTHETASE"/>
    <property type="match status" value="1"/>
</dbReference>
<protein>
    <recommendedName>
        <fullName evidence="3">NAD(+) synthase (glutamine-hydrolyzing)</fullName>
        <ecNumber evidence="3">6.3.5.1</ecNumber>
    </recommendedName>
</protein>
<dbReference type="EMBL" id="FPKX01000005">
    <property type="protein sequence ID" value="SFZ97388.1"/>
    <property type="molecule type" value="Genomic_DNA"/>
</dbReference>
<dbReference type="SUPFAM" id="SSF52402">
    <property type="entry name" value="Adenine nucleotide alpha hydrolases-like"/>
    <property type="match status" value="1"/>
</dbReference>
<dbReference type="GO" id="GO:0004359">
    <property type="term" value="F:glutaminase activity"/>
    <property type="evidence" value="ECO:0007669"/>
    <property type="project" value="InterPro"/>
</dbReference>
<dbReference type="GO" id="GO:0009435">
    <property type="term" value="P:NAD+ biosynthetic process"/>
    <property type="evidence" value="ECO:0007669"/>
    <property type="project" value="UniProtKB-UniPathway"/>
</dbReference>
<dbReference type="InterPro" id="IPR003010">
    <property type="entry name" value="C-N_Hydrolase"/>
</dbReference>
<evidence type="ECO:0000256" key="5">
    <source>
        <dbReference type="ARBA" id="ARBA00022741"/>
    </source>
</evidence>
<dbReference type="PIRSF" id="PIRSF006630">
    <property type="entry name" value="NADS_GAT"/>
    <property type="match status" value="1"/>
</dbReference>
<evidence type="ECO:0000256" key="6">
    <source>
        <dbReference type="ARBA" id="ARBA00022840"/>
    </source>
</evidence>
<evidence type="ECO:0000256" key="1">
    <source>
        <dbReference type="ARBA" id="ARBA00005188"/>
    </source>
</evidence>
<dbReference type="Gene3D" id="3.60.110.10">
    <property type="entry name" value="Carbon-nitrogen hydrolase"/>
    <property type="match status" value="1"/>
</dbReference>
<evidence type="ECO:0000313" key="9">
    <source>
        <dbReference type="EMBL" id="SFZ97388.1"/>
    </source>
</evidence>
<comment type="pathway">
    <text evidence="1">Cofactor biosynthesis; NAD(+) biosynthesis; NAD(+) from deamido-NAD(+) (L-Gln route): step 1/1.</text>
</comment>
<name>A0A1W1EBI3_9ZZZZ</name>
<dbReference type="UniPathway" id="UPA00253">
    <property type="reaction ID" value="UER00334"/>
</dbReference>
<comment type="similarity">
    <text evidence="2">In the C-terminal section; belongs to the NAD synthetase family.</text>
</comment>
<evidence type="ECO:0000256" key="2">
    <source>
        <dbReference type="ARBA" id="ARBA00007145"/>
    </source>
</evidence>
<organism evidence="9">
    <name type="scientific">hydrothermal vent metagenome</name>
    <dbReference type="NCBI Taxonomy" id="652676"/>
    <lineage>
        <taxon>unclassified sequences</taxon>
        <taxon>metagenomes</taxon>
        <taxon>ecological metagenomes</taxon>
    </lineage>
</organism>
<keyword evidence="5" id="KW-0547">Nucleotide-binding</keyword>
<evidence type="ECO:0000259" key="8">
    <source>
        <dbReference type="PROSITE" id="PS50263"/>
    </source>
</evidence>
<dbReference type="GO" id="GO:0016740">
    <property type="term" value="F:transferase activity"/>
    <property type="evidence" value="ECO:0007669"/>
    <property type="project" value="UniProtKB-KW"/>
</dbReference>
<dbReference type="SUPFAM" id="SSF56317">
    <property type="entry name" value="Carbon-nitrogen hydrolase"/>
    <property type="match status" value="1"/>
</dbReference>
<feature type="domain" description="CN hydrolase" evidence="8">
    <location>
        <begin position="5"/>
        <end position="268"/>
    </location>
</feature>
<dbReference type="CDD" id="cd00553">
    <property type="entry name" value="NAD_synthase"/>
    <property type="match status" value="1"/>
</dbReference>
<evidence type="ECO:0000256" key="7">
    <source>
        <dbReference type="ARBA" id="ARBA00023027"/>
    </source>
</evidence>
<dbReference type="PROSITE" id="PS50263">
    <property type="entry name" value="CN_HYDROLASE"/>
    <property type="match status" value="1"/>
</dbReference>
<dbReference type="Gene3D" id="3.40.50.620">
    <property type="entry name" value="HUPs"/>
    <property type="match status" value="1"/>
</dbReference>
<keyword evidence="4 9" id="KW-0436">Ligase</keyword>
<dbReference type="PANTHER" id="PTHR23090">
    <property type="entry name" value="NH 3 /GLUTAMINE-DEPENDENT NAD + SYNTHETASE"/>
    <property type="match status" value="1"/>
</dbReference>
<dbReference type="InterPro" id="IPR036526">
    <property type="entry name" value="C-N_Hydrolase_sf"/>
</dbReference>
<dbReference type="InterPro" id="IPR014729">
    <property type="entry name" value="Rossmann-like_a/b/a_fold"/>
</dbReference>